<dbReference type="AlphaFoldDB" id="A0A437H0D1"/>
<dbReference type="Proteomes" id="UP000283003">
    <property type="component" value="Unassembled WGS sequence"/>
</dbReference>
<organism evidence="1 2">
    <name type="scientific">Croceicoccus ponticola</name>
    <dbReference type="NCBI Taxonomy" id="2217664"/>
    <lineage>
        <taxon>Bacteria</taxon>
        <taxon>Pseudomonadati</taxon>
        <taxon>Pseudomonadota</taxon>
        <taxon>Alphaproteobacteria</taxon>
        <taxon>Sphingomonadales</taxon>
        <taxon>Erythrobacteraceae</taxon>
        <taxon>Croceicoccus</taxon>
    </lineage>
</organism>
<evidence type="ECO:0000313" key="2">
    <source>
        <dbReference type="Proteomes" id="UP000283003"/>
    </source>
</evidence>
<gene>
    <name evidence="1" type="ORF">EKN06_02390</name>
</gene>
<accession>A0A437H0D1</accession>
<dbReference type="RefSeq" id="WP_127611265.1">
    <property type="nucleotide sequence ID" value="NZ_RXOL01000001.1"/>
</dbReference>
<keyword evidence="2" id="KW-1185">Reference proteome</keyword>
<name>A0A437H0D1_9SPHN</name>
<protein>
    <submittedName>
        <fullName evidence="1">Septum formation initiator</fullName>
    </submittedName>
</protein>
<comment type="caution">
    <text evidence="1">The sequence shown here is derived from an EMBL/GenBank/DDBJ whole genome shotgun (WGS) entry which is preliminary data.</text>
</comment>
<evidence type="ECO:0000313" key="1">
    <source>
        <dbReference type="EMBL" id="RVQ69078.1"/>
    </source>
</evidence>
<dbReference type="EMBL" id="RXOL01000001">
    <property type="protein sequence ID" value="RVQ69078.1"/>
    <property type="molecule type" value="Genomic_DNA"/>
</dbReference>
<dbReference type="OrthoDB" id="9815600at2"/>
<reference evidence="1 2" key="1">
    <citation type="submission" date="2018-12" db="EMBL/GenBank/DDBJ databases">
        <title>Croceicoccus ponticola sp. nov., a lipolytic bacterium isolated from seawater.</title>
        <authorList>
            <person name="Yoon J.-H."/>
        </authorList>
    </citation>
    <scope>NUCLEOTIDE SEQUENCE [LARGE SCALE GENOMIC DNA]</scope>
    <source>
        <strain evidence="1 2">GM-16</strain>
    </source>
</reference>
<proteinExistence type="predicted"/>
<sequence length="109" mass="12006">MQLGRRRKVAARPHLPKRRLGRVVAVGAMIVLGALALVGPTGVRAWSESARVLKQREAQLLELQEKRAHIANRVELLDPGNADPDLVGELLRSNLNVAHPDEVVVTRED</sequence>